<sequence length="128" mass="14923">MEPLTDGEKLLQDALRESAELAESQKSRIRGMQATTVIQNVYVGLTHSQIQEHEERKKRPKRKGKFGDGMAKLVTGDEFTEGVKEHNKEVERQEEAKTAREEVARLYKEAMKQWTAQEKQRLERNKKR</sequence>
<name>A0A2H3CGT4_ARMGA</name>
<gene>
    <name evidence="2" type="ORF">ARMGADRAFT_948784</name>
</gene>
<feature type="compositionally biased region" description="Basic and acidic residues" evidence="1">
    <location>
        <begin position="81"/>
        <end position="97"/>
    </location>
</feature>
<dbReference type="EMBL" id="KZ293735">
    <property type="protein sequence ID" value="PBK81070.1"/>
    <property type="molecule type" value="Genomic_DNA"/>
</dbReference>
<dbReference type="STRING" id="47427.A0A2H3CGT4"/>
<dbReference type="Proteomes" id="UP000217790">
    <property type="component" value="Unassembled WGS sequence"/>
</dbReference>
<keyword evidence="3" id="KW-1185">Reference proteome</keyword>
<proteinExistence type="predicted"/>
<reference evidence="3" key="1">
    <citation type="journal article" date="2017" name="Nat. Ecol. Evol.">
        <title>Genome expansion and lineage-specific genetic innovations in the forest pathogenic fungi Armillaria.</title>
        <authorList>
            <person name="Sipos G."/>
            <person name="Prasanna A.N."/>
            <person name="Walter M.C."/>
            <person name="O'Connor E."/>
            <person name="Balint B."/>
            <person name="Krizsan K."/>
            <person name="Kiss B."/>
            <person name="Hess J."/>
            <person name="Varga T."/>
            <person name="Slot J."/>
            <person name="Riley R."/>
            <person name="Boka B."/>
            <person name="Rigling D."/>
            <person name="Barry K."/>
            <person name="Lee J."/>
            <person name="Mihaltcheva S."/>
            <person name="LaButti K."/>
            <person name="Lipzen A."/>
            <person name="Waldron R."/>
            <person name="Moloney N.M."/>
            <person name="Sperisen C."/>
            <person name="Kredics L."/>
            <person name="Vagvoelgyi C."/>
            <person name="Patrignani A."/>
            <person name="Fitzpatrick D."/>
            <person name="Nagy I."/>
            <person name="Doyle S."/>
            <person name="Anderson J.B."/>
            <person name="Grigoriev I.V."/>
            <person name="Gueldener U."/>
            <person name="Muensterkoetter M."/>
            <person name="Nagy L.G."/>
        </authorList>
    </citation>
    <scope>NUCLEOTIDE SEQUENCE [LARGE SCALE GENOMIC DNA]</scope>
    <source>
        <strain evidence="3">Ar21-2</strain>
    </source>
</reference>
<organism evidence="2 3">
    <name type="scientific">Armillaria gallica</name>
    <name type="common">Bulbous honey fungus</name>
    <name type="synonym">Armillaria bulbosa</name>
    <dbReference type="NCBI Taxonomy" id="47427"/>
    <lineage>
        <taxon>Eukaryota</taxon>
        <taxon>Fungi</taxon>
        <taxon>Dikarya</taxon>
        <taxon>Basidiomycota</taxon>
        <taxon>Agaricomycotina</taxon>
        <taxon>Agaricomycetes</taxon>
        <taxon>Agaricomycetidae</taxon>
        <taxon>Agaricales</taxon>
        <taxon>Marasmiineae</taxon>
        <taxon>Physalacriaceae</taxon>
        <taxon>Armillaria</taxon>
    </lineage>
</organism>
<dbReference type="InParanoid" id="A0A2H3CGT4"/>
<accession>A0A2H3CGT4</accession>
<feature type="region of interest" description="Disordered" evidence="1">
    <location>
        <begin position="49"/>
        <end position="97"/>
    </location>
</feature>
<evidence type="ECO:0000313" key="3">
    <source>
        <dbReference type="Proteomes" id="UP000217790"/>
    </source>
</evidence>
<dbReference type="OrthoDB" id="2917041at2759"/>
<dbReference type="AlphaFoldDB" id="A0A2H3CGT4"/>
<evidence type="ECO:0000313" key="2">
    <source>
        <dbReference type="EMBL" id="PBK81070.1"/>
    </source>
</evidence>
<protein>
    <submittedName>
        <fullName evidence="2">Uncharacterized protein</fullName>
    </submittedName>
</protein>
<evidence type="ECO:0000256" key="1">
    <source>
        <dbReference type="SAM" id="MobiDB-lite"/>
    </source>
</evidence>